<gene>
    <name evidence="1" type="ORF">F5148DRAFT_1152707</name>
</gene>
<evidence type="ECO:0000313" key="1">
    <source>
        <dbReference type="EMBL" id="KAI9450685.1"/>
    </source>
</evidence>
<name>A0ACC0TWY0_9AGAM</name>
<reference evidence="1" key="1">
    <citation type="submission" date="2021-03" db="EMBL/GenBank/DDBJ databases">
        <title>Evolutionary priming and transition to the ectomycorrhizal habit in an iconic lineage of mushroom-forming fungi: is preadaptation a requirement?</title>
        <authorList>
            <consortium name="DOE Joint Genome Institute"/>
            <person name="Looney B.P."/>
            <person name="Miyauchi S."/>
            <person name="Morin E."/>
            <person name="Drula E."/>
            <person name="Courty P.E."/>
            <person name="Chicoki N."/>
            <person name="Fauchery L."/>
            <person name="Kohler A."/>
            <person name="Kuo A."/>
            <person name="LaButti K."/>
            <person name="Pangilinan J."/>
            <person name="Lipzen A."/>
            <person name="Riley R."/>
            <person name="Andreopoulos W."/>
            <person name="He G."/>
            <person name="Johnson J."/>
            <person name="Barry K.W."/>
            <person name="Grigoriev I.V."/>
            <person name="Nagy L."/>
            <person name="Hibbett D."/>
            <person name="Henrissat B."/>
            <person name="Matheny P.B."/>
            <person name="Labbe J."/>
            <person name="Martin A.F."/>
        </authorList>
    </citation>
    <scope>NUCLEOTIDE SEQUENCE</scope>
    <source>
        <strain evidence="1">BPL698</strain>
    </source>
</reference>
<organism evidence="1 2">
    <name type="scientific">Russula earlei</name>
    <dbReference type="NCBI Taxonomy" id="71964"/>
    <lineage>
        <taxon>Eukaryota</taxon>
        <taxon>Fungi</taxon>
        <taxon>Dikarya</taxon>
        <taxon>Basidiomycota</taxon>
        <taxon>Agaricomycotina</taxon>
        <taxon>Agaricomycetes</taxon>
        <taxon>Russulales</taxon>
        <taxon>Russulaceae</taxon>
        <taxon>Russula</taxon>
    </lineage>
</organism>
<comment type="caution">
    <text evidence="1">The sequence shown here is derived from an EMBL/GenBank/DDBJ whole genome shotgun (WGS) entry which is preliminary data.</text>
</comment>
<dbReference type="EMBL" id="JAGFNK010000419">
    <property type="protein sequence ID" value="KAI9450685.1"/>
    <property type="molecule type" value="Genomic_DNA"/>
</dbReference>
<evidence type="ECO:0000313" key="2">
    <source>
        <dbReference type="Proteomes" id="UP001207468"/>
    </source>
</evidence>
<accession>A0ACC0TWY0</accession>
<sequence>MSTTSSAKDSTTKTSTAARLALSFGPAAATADAHKNRKAHLRPSQNLSIETPQLDLVPQAIASISIPATATCEETHNSLLAAIPYTPSETSATSSPFLPNHDMTCLDATADRKPTSQHIKFTLCDPIKKYTDHDNFPAVHDAHPTAILDNIDRNLLFQWMQYRGDKLLAIPFDGEANDPRNHETIKGKIFAAVAEIMQSESIGVSAPTQSPKALRTPTSFLIHDLMKEQSTTLLKRKIWSSPNITFRVSGPIPPCPDFLFSIKGFTMLITVNISQIVKEVWSDSKTEEFILTATGNLPETKKLAAETSICQFVNSIGNTLLPCFNVYADGRLITNDSLWLSLRDFLANHPYSSPMQGYGITEISPFHCGVYHGVDHPRGLCPFTSIKGWNGPQARPRNNIHAKGGKGCGPSPHN</sequence>
<keyword evidence="2" id="KW-1185">Reference proteome</keyword>
<dbReference type="Proteomes" id="UP001207468">
    <property type="component" value="Unassembled WGS sequence"/>
</dbReference>
<proteinExistence type="predicted"/>
<protein>
    <submittedName>
        <fullName evidence="1">Uncharacterized protein</fullName>
    </submittedName>
</protein>